<evidence type="ECO:0000313" key="5">
    <source>
        <dbReference type="EMBL" id="BBP89970.1"/>
    </source>
</evidence>
<dbReference type="Proteomes" id="UP000464658">
    <property type="component" value="Chromosome"/>
</dbReference>
<dbReference type="GO" id="GO:0051536">
    <property type="term" value="F:iron-sulfur cluster binding"/>
    <property type="evidence" value="ECO:0007669"/>
    <property type="project" value="UniProtKB-KW"/>
</dbReference>
<dbReference type="InterPro" id="IPR006655">
    <property type="entry name" value="Mopterin_OxRdtase_prok_CS"/>
</dbReference>
<keyword evidence="3" id="KW-0411">Iron-sulfur</keyword>
<keyword evidence="2" id="KW-0408">Iron</keyword>
<keyword evidence="1" id="KW-0479">Metal-binding</keyword>
<sequence length="209" mass="23458">MLKPCPVRAERALDSASHQELVLFVAVDLFMSETAALADVILPTSSYLEDEGTVTNIEGRVTLREATYPLKHQRKHDWQIICEIAAVLGKGSHFSFSSAEEIFEEIRAVTKGAKADYSGITYERLRKEQGIRWPCTHLEDPGTERLFEHAFSHSDSLAKFAVVTHGKKKAAKEPVSQEYPLLFNDRQGDGSLPNRRSNKKEHLSCCQTV</sequence>
<evidence type="ECO:0000313" key="6">
    <source>
        <dbReference type="Proteomes" id="UP000464658"/>
    </source>
</evidence>
<dbReference type="AlphaFoldDB" id="A0A5S9M8T8"/>
<evidence type="ECO:0000256" key="3">
    <source>
        <dbReference type="ARBA" id="ARBA00023014"/>
    </source>
</evidence>
<dbReference type="GO" id="GO:0046872">
    <property type="term" value="F:metal ion binding"/>
    <property type="evidence" value="ECO:0007669"/>
    <property type="project" value="UniProtKB-KW"/>
</dbReference>
<dbReference type="PROSITE" id="PS00490">
    <property type="entry name" value="MOLYBDOPTERIN_PROK_2"/>
    <property type="match status" value="1"/>
</dbReference>
<proteinExistence type="predicted"/>
<evidence type="ECO:0000256" key="2">
    <source>
        <dbReference type="ARBA" id="ARBA00023004"/>
    </source>
</evidence>
<gene>
    <name evidence="5" type="ORF">BsIDN1_35880</name>
</gene>
<reference evidence="5 6" key="1">
    <citation type="submission" date="2019-12" db="EMBL/GenBank/DDBJ databases">
        <title>Full genome sequence of a Bacillus safensis strain isolated from commercially available natto in Indonesia.</title>
        <authorList>
            <person name="Yoshida M."/>
            <person name="Uomi M."/>
            <person name="Waturangi D."/>
            <person name="Ekaputri J.J."/>
            <person name="Setiamarga D.H.E."/>
        </authorList>
    </citation>
    <scope>NUCLEOTIDE SEQUENCE [LARGE SCALE GENOMIC DNA]</scope>
    <source>
        <strain evidence="5 6">IDN1</strain>
    </source>
</reference>
<dbReference type="SUPFAM" id="SSF53706">
    <property type="entry name" value="Formate dehydrogenase/DMSO reductase, domains 1-3"/>
    <property type="match status" value="1"/>
</dbReference>
<feature type="domain" description="Molybdopterin oxidoreductase" evidence="4">
    <location>
        <begin position="18"/>
        <end position="86"/>
    </location>
</feature>
<protein>
    <recommendedName>
        <fullName evidence="4">Molybdopterin oxidoreductase domain-containing protein</fullName>
    </recommendedName>
</protein>
<dbReference type="Gene3D" id="3.40.50.740">
    <property type="match status" value="1"/>
</dbReference>
<dbReference type="GO" id="GO:0016491">
    <property type="term" value="F:oxidoreductase activity"/>
    <property type="evidence" value="ECO:0007669"/>
    <property type="project" value="InterPro"/>
</dbReference>
<organism evidence="5 6">
    <name type="scientific">Bacillus safensis</name>
    <dbReference type="NCBI Taxonomy" id="561879"/>
    <lineage>
        <taxon>Bacteria</taxon>
        <taxon>Bacillati</taxon>
        <taxon>Bacillota</taxon>
        <taxon>Bacilli</taxon>
        <taxon>Bacillales</taxon>
        <taxon>Bacillaceae</taxon>
        <taxon>Bacillus</taxon>
    </lineage>
</organism>
<dbReference type="PANTHER" id="PTHR43105">
    <property type="entry name" value="RESPIRATORY NITRATE REDUCTASE"/>
    <property type="match status" value="1"/>
</dbReference>
<dbReference type="PANTHER" id="PTHR43105:SF10">
    <property type="entry name" value="NADH-QUINONE OXIDOREDUCTASE SUBUNIT G"/>
    <property type="match status" value="1"/>
</dbReference>
<dbReference type="EMBL" id="AP021906">
    <property type="protein sequence ID" value="BBP89970.1"/>
    <property type="molecule type" value="Genomic_DNA"/>
</dbReference>
<name>A0A5S9M8T8_BACIA</name>
<accession>A0A5S9M8T8</accession>
<dbReference type="InterPro" id="IPR006656">
    <property type="entry name" value="Mopterin_OxRdtase"/>
</dbReference>
<dbReference type="GO" id="GO:0016020">
    <property type="term" value="C:membrane"/>
    <property type="evidence" value="ECO:0007669"/>
    <property type="project" value="TreeGrafter"/>
</dbReference>
<evidence type="ECO:0000256" key="1">
    <source>
        <dbReference type="ARBA" id="ARBA00022723"/>
    </source>
</evidence>
<dbReference type="Pfam" id="PF00384">
    <property type="entry name" value="Molybdopterin"/>
    <property type="match status" value="1"/>
</dbReference>
<dbReference type="InterPro" id="IPR050123">
    <property type="entry name" value="Prok_molybdopt-oxidoreductase"/>
</dbReference>
<evidence type="ECO:0000259" key="4">
    <source>
        <dbReference type="Pfam" id="PF00384"/>
    </source>
</evidence>